<dbReference type="Pfam" id="PF13730">
    <property type="entry name" value="HTH_36"/>
    <property type="match status" value="1"/>
</dbReference>
<accession>A0AAU7LDY1</accession>
<feature type="compositionally biased region" description="Pro residues" evidence="1">
    <location>
        <begin position="116"/>
        <end position="127"/>
    </location>
</feature>
<sequence length="320" mass="34426">MSTIVMSACWPIQTKTAVQKAVLMSMADNANDEGVCWPWIAYIVMRTCAGERTVQDAIKWLIKHGAITASGRTGRSTVYTVTPAKFAPPQDMHPRSIRTPADSAPPQDSHPTPAAAAPPPPQQPHPTPANAAPRTVIEPKEEPSRNRQGGASAPDVSETLGKKSTTKSEGGLKSGDTLGVKDLVAEGVERQHAQDWLKVRKDKKQPLTRTAWDLVVLEAEKAGLPVAEAVRISAENSWAGFRASWMDKAKAEANAAGGASAVDSLDWLRSWSGILSKGNALGLSQQPGELAPDFKLRVLQHVNLTEEQRARLRADFGVNL</sequence>
<reference evidence="2" key="1">
    <citation type="submission" date="2024-05" db="EMBL/GenBank/DDBJ databases">
        <title>Transcriptome analysis of the degradation process of organic nitrogen by two heterotrophic nitrifying and aerobic denitrifying bacteria, Achromobacter sp. HNDS-1 and Enterobacter sp. HNDS-6.</title>
        <authorList>
            <person name="Huang Y."/>
        </authorList>
    </citation>
    <scope>NUCLEOTIDE SEQUENCE</scope>
    <source>
        <strain evidence="2">HNDS-1</strain>
    </source>
</reference>
<evidence type="ECO:0000256" key="1">
    <source>
        <dbReference type="SAM" id="MobiDB-lite"/>
    </source>
</evidence>
<proteinExistence type="predicted"/>
<protein>
    <submittedName>
        <fullName evidence="2">Helix-turn-helix domain-containing protein</fullName>
    </submittedName>
</protein>
<name>A0AAU7LDY1_9BURK</name>
<dbReference type="KEGG" id="achh:ABFG95_06100"/>
<dbReference type="EMBL" id="CP157584">
    <property type="protein sequence ID" value="XBP00046.1"/>
    <property type="molecule type" value="Genomic_DNA"/>
</dbReference>
<evidence type="ECO:0000313" key="2">
    <source>
        <dbReference type="EMBL" id="XBP00046.1"/>
    </source>
</evidence>
<dbReference type="RefSeq" id="WP_348995585.1">
    <property type="nucleotide sequence ID" value="NZ_CP157584.1"/>
</dbReference>
<gene>
    <name evidence="2" type="ORF">ABFG95_06100</name>
</gene>
<feature type="region of interest" description="Disordered" evidence="1">
    <location>
        <begin position="84"/>
        <end position="177"/>
    </location>
</feature>
<dbReference type="AlphaFoldDB" id="A0AAU7LDY1"/>
<organism evidence="2">
    <name type="scientific">Achromobacter sp. HNDS-1</name>
    <dbReference type="NCBI Taxonomy" id="3151598"/>
    <lineage>
        <taxon>Bacteria</taxon>
        <taxon>Pseudomonadati</taxon>
        <taxon>Pseudomonadota</taxon>
        <taxon>Betaproteobacteria</taxon>
        <taxon>Burkholderiales</taxon>
        <taxon>Alcaligenaceae</taxon>
        <taxon>Achromobacter</taxon>
    </lineage>
</organism>